<dbReference type="AlphaFoldDB" id="A0A3L6MV49"/>
<evidence type="ECO:0000313" key="2">
    <source>
        <dbReference type="Proteomes" id="UP000270866"/>
    </source>
</evidence>
<name>A0A3L6MV49_FUSOX</name>
<accession>A0A3L6MV49</accession>
<dbReference type="Proteomes" id="UP000270866">
    <property type="component" value="Unassembled WGS sequence"/>
</dbReference>
<gene>
    <name evidence="1" type="ORF">BFJ65_g16458</name>
</gene>
<dbReference type="EMBL" id="MRCU01000013">
    <property type="protein sequence ID" value="RKK08797.1"/>
    <property type="molecule type" value="Genomic_DNA"/>
</dbReference>
<sequence>MLRTRRAQSHASIPPLTACVALAEEEFVDETSVTAVVLMSTMMASSSPSMVPPPTAKPLGAMAWLDFAEWIYATLL</sequence>
<protein>
    <submittedName>
        <fullName evidence="1">Uncharacterized protein</fullName>
    </submittedName>
</protein>
<organism evidence="1 2">
    <name type="scientific">Fusarium oxysporum f. sp. cepae</name>
    <dbReference type="NCBI Taxonomy" id="396571"/>
    <lineage>
        <taxon>Eukaryota</taxon>
        <taxon>Fungi</taxon>
        <taxon>Dikarya</taxon>
        <taxon>Ascomycota</taxon>
        <taxon>Pezizomycotina</taxon>
        <taxon>Sordariomycetes</taxon>
        <taxon>Hypocreomycetidae</taxon>
        <taxon>Hypocreales</taxon>
        <taxon>Nectriaceae</taxon>
        <taxon>Fusarium</taxon>
        <taxon>Fusarium oxysporum species complex</taxon>
    </lineage>
</organism>
<evidence type="ECO:0000313" key="1">
    <source>
        <dbReference type="EMBL" id="RKK08797.1"/>
    </source>
</evidence>
<proteinExistence type="predicted"/>
<comment type="caution">
    <text evidence="1">The sequence shown here is derived from an EMBL/GenBank/DDBJ whole genome shotgun (WGS) entry which is preliminary data.</text>
</comment>
<reference evidence="1 2" key="1">
    <citation type="journal article" date="2018" name="Sci. Rep.">
        <title>Characterisation of pathogen-specific regions and novel effector candidates in Fusarium oxysporum f. sp. cepae.</title>
        <authorList>
            <person name="Armitage A.D."/>
            <person name="Taylor A."/>
            <person name="Sobczyk M.K."/>
            <person name="Baxter L."/>
            <person name="Greenfield B.P."/>
            <person name="Bates H.J."/>
            <person name="Wilson F."/>
            <person name="Jackson A.C."/>
            <person name="Ott S."/>
            <person name="Harrison R.J."/>
            <person name="Clarkson J.P."/>
        </authorList>
    </citation>
    <scope>NUCLEOTIDE SEQUENCE [LARGE SCALE GENOMIC DNA]</scope>
    <source>
        <strain evidence="1 2">FoC_Fus2</strain>
    </source>
</reference>